<evidence type="ECO:0000313" key="8">
    <source>
        <dbReference type="EMBL" id="UOA15929.1"/>
    </source>
</evidence>
<accession>A0ABY3ZQ78</accession>
<evidence type="ECO:0000256" key="5">
    <source>
        <dbReference type="ARBA" id="ARBA00022729"/>
    </source>
</evidence>
<dbReference type="RefSeq" id="WP_243261397.1">
    <property type="nucleotide sequence ID" value="NZ_CP085144.1"/>
</dbReference>
<sequence length="296" mass="31202">MIKPLALIALLLAPPAFAETRSVETARGPVDAPHSPETVAVFDLAALDSLTALGVKPQGMVRPVYLSYLEAAAAGTDVVGSLFEPDFEALFALNPDLIIAGGRSSEQVPELARIAPTLDMTIWEDTIGEGLARLATYGEIFDKEEQAAALAADFQTKLSETKEALAGKGTALIVMTNGPKISAYGTGGRFGWLHEALGLPEAVEDVQMTDHGEAISFEFIREANPDILLVIDRMAAIGQESEGAHATLDNALVHETSAWKSGQVVHLSAAPIYIAGGGIQSMNLTLDEINAALAEQ</sequence>
<keyword evidence="5 6" id="KW-0732">Signal</keyword>
<dbReference type="EMBL" id="CP085144">
    <property type="protein sequence ID" value="UOA15929.1"/>
    <property type="molecule type" value="Genomic_DNA"/>
</dbReference>
<dbReference type="InterPro" id="IPR051313">
    <property type="entry name" value="Bact_iron-sidero_bind"/>
</dbReference>
<feature type="domain" description="Fe/B12 periplasmic-binding" evidence="7">
    <location>
        <begin position="38"/>
        <end position="296"/>
    </location>
</feature>
<comment type="subcellular location">
    <subcellularLocation>
        <location evidence="1">Cell envelope</location>
    </subcellularLocation>
</comment>
<evidence type="ECO:0000256" key="3">
    <source>
        <dbReference type="ARBA" id="ARBA00022448"/>
    </source>
</evidence>
<reference evidence="9" key="1">
    <citation type="journal article" date="2022" name="Microorganisms">
        <title>Beyond the ABCs#Discovery of Three New Plasmid Types in Rhodobacterales (RepQ, RepY, RepW).</title>
        <authorList>
            <person name="Freese H.M."/>
            <person name="Ringel V."/>
            <person name="Overmann J."/>
            <person name="Petersen J."/>
        </authorList>
    </citation>
    <scope>NUCLEOTIDE SEQUENCE [LARGE SCALE GENOMIC DNA]</scope>
    <source>
        <strain evidence="9">DSM 109990</strain>
    </source>
</reference>
<evidence type="ECO:0000313" key="9">
    <source>
        <dbReference type="Proteomes" id="UP000831019"/>
    </source>
</evidence>
<keyword evidence="9" id="KW-1185">Reference proteome</keyword>
<dbReference type="PROSITE" id="PS50983">
    <property type="entry name" value="FE_B12_PBP"/>
    <property type="match status" value="1"/>
</dbReference>
<evidence type="ECO:0000256" key="2">
    <source>
        <dbReference type="ARBA" id="ARBA00008814"/>
    </source>
</evidence>
<dbReference type="InterPro" id="IPR002491">
    <property type="entry name" value="ABC_transptr_periplasmic_BD"/>
</dbReference>
<evidence type="ECO:0000259" key="7">
    <source>
        <dbReference type="PROSITE" id="PS50983"/>
    </source>
</evidence>
<gene>
    <name evidence="8" type="primary">yclQ_1</name>
    <name evidence="8" type="ORF">DSM109990_02776</name>
</gene>
<dbReference type="PANTHER" id="PTHR30532">
    <property type="entry name" value="IRON III DICITRATE-BINDING PERIPLASMIC PROTEIN"/>
    <property type="match status" value="1"/>
</dbReference>
<evidence type="ECO:0000256" key="4">
    <source>
        <dbReference type="ARBA" id="ARBA00022496"/>
    </source>
</evidence>
<keyword evidence="4" id="KW-0410">Iron transport</keyword>
<keyword evidence="3" id="KW-0813">Transport</keyword>
<keyword evidence="4" id="KW-0408">Iron</keyword>
<feature type="signal peptide" evidence="6">
    <location>
        <begin position="1"/>
        <end position="18"/>
    </location>
</feature>
<evidence type="ECO:0000256" key="1">
    <source>
        <dbReference type="ARBA" id="ARBA00004196"/>
    </source>
</evidence>
<protein>
    <submittedName>
        <fullName evidence="8">ABC transporter solute-binding protein YclQ</fullName>
    </submittedName>
</protein>
<dbReference type="Gene3D" id="3.40.50.1980">
    <property type="entry name" value="Nitrogenase molybdenum iron protein domain"/>
    <property type="match status" value="2"/>
</dbReference>
<dbReference type="Proteomes" id="UP000831019">
    <property type="component" value="Chromosome"/>
</dbReference>
<evidence type="ECO:0000256" key="6">
    <source>
        <dbReference type="SAM" id="SignalP"/>
    </source>
</evidence>
<dbReference type="SUPFAM" id="SSF53807">
    <property type="entry name" value="Helical backbone' metal receptor"/>
    <property type="match status" value="1"/>
</dbReference>
<dbReference type="InterPro" id="IPR033870">
    <property type="entry name" value="FatB"/>
</dbReference>
<organism evidence="8 9">
    <name type="scientific">Sulfitobacter dubius</name>
    <dbReference type="NCBI Taxonomy" id="218673"/>
    <lineage>
        <taxon>Bacteria</taxon>
        <taxon>Pseudomonadati</taxon>
        <taxon>Pseudomonadota</taxon>
        <taxon>Alphaproteobacteria</taxon>
        <taxon>Rhodobacterales</taxon>
        <taxon>Roseobacteraceae</taxon>
        <taxon>Sulfitobacter</taxon>
    </lineage>
</organism>
<keyword evidence="4" id="KW-0406">Ion transport</keyword>
<dbReference type="PANTHER" id="PTHR30532:SF28">
    <property type="entry name" value="PETROBACTIN-BINDING PROTEIN YCLQ"/>
    <property type="match status" value="1"/>
</dbReference>
<dbReference type="Pfam" id="PF01497">
    <property type="entry name" value="Peripla_BP_2"/>
    <property type="match status" value="1"/>
</dbReference>
<name>A0ABY3ZQ78_9RHOB</name>
<feature type="chain" id="PRO_5045974915" evidence="6">
    <location>
        <begin position="19"/>
        <end position="296"/>
    </location>
</feature>
<dbReference type="CDD" id="cd01140">
    <property type="entry name" value="FatB"/>
    <property type="match status" value="1"/>
</dbReference>
<proteinExistence type="inferred from homology"/>
<comment type="similarity">
    <text evidence="2">Belongs to the bacterial solute-binding protein 8 family.</text>
</comment>